<evidence type="ECO:0000313" key="2">
    <source>
        <dbReference type="Proteomes" id="UP001295684"/>
    </source>
</evidence>
<keyword evidence="2" id="KW-1185">Reference proteome</keyword>
<proteinExistence type="predicted"/>
<comment type="caution">
    <text evidence="1">The sequence shown here is derived from an EMBL/GenBank/DDBJ whole genome shotgun (WGS) entry which is preliminary data.</text>
</comment>
<dbReference type="Proteomes" id="UP001295684">
    <property type="component" value="Unassembled WGS sequence"/>
</dbReference>
<accession>A0AAD1TYM7</accession>
<gene>
    <name evidence="1" type="ORF">ECRASSUSDP1_LOCUS33</name>
</gene>
<name>A0AAD1TYM7_EUPCR</name>
<protein>
    <submittedName>
        <fullName evidence="1">Uncharacterized protein</fullName>
    </submittedName>
</protein>
<dbReference type="EMBL" id="CAMPGE010000034">
    <property type="protein sequence ID" value="CAI2358750.1"/>
    <property type="molecule type" value="Genomic_DNA"/>
</dbReference>
<sequence>MEKWEMELYRKEQRLDNLQYHKLARISNEVKRDLDWRREVVYSGCSADSLKILKGIRKMRVIAKGQIKKTWIMTNRSDNKVRNYSKNIPILRAQQTKISGFSTLSKNDFISNYKFKSIISHTIAKIEIMAFYFTPKTFLTLFTCGYSIPHIKISFSFIQAFTPSLSPHIPSKTTHLELLGNTLPFRVDSSPEFPFKYNSTCFFLYLVSTSTLRFSLEEVKFVARASEEDNLESYIEMYGVQDLNVIESEI</sequence>
<organism evidence="1 2">
    <name type="scientific">Euplotes crassus</name>
    <dbReference type="NCBI Taxonomy" id="5936"/>
    <lineage>
        <taxon>Eukaryota</taxon>
        <taxon>Sar</taxon>
        <taxon>Alveolata</taxon>
        <taxon>Ciliophora</taxon>
        <taxon>Intramacronucleata</taxon>
        <taxon>Spirotrichea</taxon>
        <taxon>Hypotrichia</taxon>
        <taxon>Euplotida</taxon>
        <taxon>Euplotidae</taxon>
        <taxon>Moneuplotes</taxon>
    </lineage>
</organism>
<reference evidence="1" key="1">
    <citation type="submission" date="2023-07" db="EMBL/GenBank/DDBJ databases">
        <authorList>
            <consortium name="AG Swart"/>
            <person name="Singh M."/>
            <person name="Singh A."/>
            <person name="Seah K."/>
            <person name="Emmerich C."/>
        </authorList>
    </citation>
    <scope>NUCLEOTIDE SEQUENCE</scope>
    <source>
        <strain evidence="1">DP1</strain>
    </source>
</reference>
<dbReference type="AlphaFoldDB" id="A0AAD1TYM7"/>
<evidence type="ECO:0000313" key="1">
    <source>
        <dbReference type="EMBL" id="CAI2358750.1"/>
    </source>
</evidence>